<reference evidence="1 2" key="1">
    <citation type="submission" date="2016-10" db="EMBL/GenBank/DDBJ databases">
        <title>Genome sequence of the basidiomycete white-rot fungus Trametes pubescens.</title>
        <authorList>
            <person name="Makela M.R."/>
            <person name="Granchi Z."/>
            <person name="Peng M."/>
            <person name="De Vries R.P."/>
            <person name="Grigoriev I."/>
            <person name="Riley R."/>
            <person name="Hilden K."/>
        </authorList>
    </citation>
    <scope>NUCLEOTIDE SEQUENCE [LARGE SCALE GENOMIC DNA]</scope>
    <source>
        <strain evidence="1 2">FBCC735</strain>
    </source>
</reference>
<proteinExistence type="predicted"/>
<evidence type="ECO:0000313" key="2">
    <source>
        <dbReference type="Proteomes" id="UP000184267"/>
    </source>
</evidence>
<name>A0A1M2VV53_TRAPU</name>
<dbReference type="Proteomes" id="UP000184267">
    <property type="component" value="Unassembled WGS sequence"/>
</dbReference>
<organism evidence="1 2">
    <name type="scientific">Trametes pubescens</name>
    <name type="common">White-rot fungus</name>
    <dbReference type="NCBI Taxonomy" id="154538"/>
    <lineage>
        <taxon>Eukaryota</taxon>
        <taxon>Fungi</taxon>
        <taxon>Dikarya</taxon>
        <taxon>Basidiomycota</taxon>
        <taxon>Agaricomycotina</taxon>
        <taxon>Agaricomycetes</taxon>
        <taxon>Polyporales</taxon>
        <taxon>Polyporaceae</taxon>
        <taxon>Trametes</taxon>
    </lineage>
</organism>
<accession>A0A1M2VV53</accession>
<sequence length="57" mass="6582">MQSDIVFLKVRAEKMKLAQHVIIRTSQLQLASIQSTRDELQEASEIIAKGHYEQIQE</sequence>
<protein>
    <submittedName>
        <fullName evidence="1">Uncharacterized protein</fullName>
    </submittedName>
</protein>
<dbReference type="AlphaFoldDB" id="A0A1M2VV53"/>
<comment type="caution">
    <text evidence="1">The sequence shown here is derived from an EMBL/GenBank/DDBJ whole genome shotgun (WGS) entry which is preliminary data.</text>
</comment>
<dbReference type="EMBL" id="MNAD01000635">
    <property type="protein sequence ID" value="OJT11487.1"/>
    <property type="molecule type" value="Genomic_DNA"/>
</dbReference>
<keyword evidence="2" id="KW-1185">Reference proteome</keyword>
<gene>
    <name evidence="1" type="ORF">TRAPUB_12039</name>
</gene>
<evidence type="ECO:0000313" key="1">
    <source>
        <dbReference type="EMBL" id="OJT11487.1"/>
    </source>
</evidence>